<evidence type="ECO:0000313" key="2">
    <source>
        <dbReference type="Proteomes" id="UP000291822"/>
    </source>
</evidence>
<reference evidence="1 2" key="1">
    <citation type="submission" date="2019-02" db="EMBL/GenBank/DDBJ databases">
        <title>Dyella amyloliquefaciens sp. nov., isolated from forest soil.</title>
        <authorList>
            <person name="Gao Z.-H."/>
            <person name="Qiu L.-H."/>
        </authorList>
    </citation>
    <scope>NUCLEOTIDE SEQUENCE [LARGE SCALE GENOMIC DNA]</scope>
    <source>
        <strain evidence="1 2">KACC 12747</strain>
    </source>
</reference>
<name>A0A4R0Z2X3_9GAMM</name>
<keyword evidence="2" id="KW-1185">Reference proteome</keyword>
<sequence>MACLFGVLVTLASMTQSISKWPTSGSSLTSVSWVGQDSADKAGDLDGGSFVVDDQCLDDIMVEPFPWEASHVRAPAVAIGHAPVLRESPLGLVSPPPEV</sequence>
<accession>A0A4R0Z2X3</accession>
<dbReference type="Proteomes" id="UP000291822">
    <property type="component" value="Unassembled WGS sequence"/>
</dbReference>
<proteinExistence type="predicted"/>
<dbReference type="EMBL" id="SJTG01000001">
    <property type="protein sequence ID" value="TCI13556.1"/>
    <property type="molecule type" value="Genomic_DNA"/>
</dbReference>
<dbReference type="AlphaFoldDB" id="A0A4R0Z2X3"/>
<gene>
    <name evidence="1" type="ORF">EZM97_09910</name>
</gene>
<protein>
    <submittedName>
        <fullName evidence="1">Uncharacterized protein</fullName>
    </submittedName>
</protein>
<organism evidence="1 2">
    <name type="scientific">Dyella soli</name>
    <dbReference type="NCBI Taxonomy" id="522319"/>
    <lineage>
        <taxon>Bacteria</taxon>
        <taxon>Pseudomonadati</taxon>
        <taxon>Pseudomonadota</taxon>
        <taxon>Gammaproteobacteria</taxon>
        <taxon>Lysobacterales</taxon>
        <taxon>Rhodanobacteraceae</taxon>
        <taxon>Dyella</taxon>
    </lineage>
</organism>
<comment type="caution">
    <text evidence="1">The sequence shown here is derived from an EMBL/GenBank/DDBJ whole genome shotgun (WGS) entry which is preliminary data.</text>
</comment>
<dbReference type="RefSeq" id="WP_131149661.1">
    <property type="nucleotide sequence ID" value="NZ_SJTG01000001.1"/>
</dbReference>
<evidence type="ECO:0000313" key="1">
    <source>
        <dbReference type="EMBL" id="TCI13556.1"/>
    </source>
</evidence>